<dbReference type="KEGG" id="aja:AJAP_37710"/>
<accession>A0A075V792</accession>
<evidence type="ECO:0000256" key="4">
    <source>
        <dbReference type="ARBA" id="ARBA00023186"/>
    </source>
</evidence>
<dbReference type="Proteomes" id="UP000028492">
    <property type="component" value="Chromosome"/>
</dbReference>
<dbReference type="EMBL" id="CP008953">
    <property type="protein sequence ID" value="AIG80334.1"/>
    <property type="molecule type" value="Genomic_DNA"/>
</dbReference>
<proteinExistence type="inferred from homology"/>
<dbReference type="InterPro" id="IPR025734">
    <property type="entry name" value="EspG"/>
</dbReference>
<protein>
    <recommendedName>
        <fullName evidence="7">ESX secretion-associated protein EspG</fullName>
    </recommendedName>
</protein>
<keyword evidence="4" id="KW-0143">Chaperone</keyword>
<evidence type="ECO:0008006" key="7">
    <source>
        <dbReference type="Google" id="ProtNLM"/>
    </source>
</evidence>
<dbReference type="RefSeq" id="WP_228694761.1">
    <property type="nucleotide sequence ID" value="NZ_CP008953.1"/>
</dbReference>
<name>A0A075V792_9PSEU</name>
<dbReference type="HOGENOM" id="CLU_088487_0_1_11"/>
<evidence type="ECO:0000313" key="5">
    <source>
        <dbReference type="EMBL" id="AIG80334.1"/>
    </source>
</evidence>
<reference evidence="5 6" key="1">
    <citation type="journal article" date="2014" name="J. Biotechnol.">
        <title>Complete genome sequence of the actinobacterium Amycolatopsis japonica MG417-CF17(T) (=DSM 44213T) producing (S,S)-N,N'-ethylenediaminedisuccinic acid.</title>
        <authorList>
            <person name="Stegmann E."/>
            <person name="Albersmeier A."/>
            <person name="Spohn M."/>
            <person name="Gert H."/>
            <person name="Weber T."/>
            <person name="Wohlleben W."/>
            <person name="Kalinowski J."/>
            <person name="Ruckert C."/>
        </authorList>
    </citation>
    <scope>NUCLEOTIDE SEQUENCE [LARGE SCALE GENOMIC DNA]</scope>
    <source>
        <strain evidence="6">MG417-CF17 (DSM 44213)</strain>
    </source>
</reference>
<keyword evidence="6" id="KW-1185">Reference proteome</keyword>
<comment type="similarity">
    <text evidence="2">Belongs to the EspG family.</text>
</comment>
<keyword evidence="3" id="KW-0963">Cytoplasm</keyword>
<evidence type="ECO:0000256" key="1">
    <source>
        <dbReference type="ARBA" id="ARBA00004496"/>
    </source>
</evidence>
<dbReference type="AlphaFoldDB" id="A0A075V792"/>
<evidence type="ECO:0000256" key="2">
    <source>
        <dbReference type="ARBA" id="ARBA00006411"/>
    </source>
</evidence>
<gene>
    <name evidence="5" type="ORF">AJAP_37710</name>
</gene>
<evidence type="ECO:0000256" key="3">
    <source>
        <dbReference type="ARBA" id="ARBA00022490"/>
    </source>
</evidence>
<evidence type="ECO:0000313" key="6">
    <source>
        <dbReference type="Proteomes" id="UP000028492"/>
    </source>
</evidence>
<comment type="subcellular location">
    <subcellularLocation>
        <location evidence="1">Cytoplasm</location>
    </subcellularLocation>
</comment>
<sequence>MPASFSMSMAQLDVVLEELGLGRFVLPFEIPTVGTTITERERHCEEIWAGLADRGFARGRELLRDYEQSLRLWATGDFVLTMEAHEVEEDAEYLYRGAWNSRLGIVSQQRGFDILFEPVYPEQVVTTLLGYLPSLPPFPGRVTTSSTLPPAKRPDDPFDEDPNNLRLGAAARFFEHPLARLGTISVTLRDDRGKPQQKSVQWFDSLQGRFMLTTDRFPDGEVRRTFTPTSGSHLARWVHDLVEAARVGSA</sequence>
<dbReference type="STRING" id="208439.AJAP_37710"/>
<organism evidence="5 6">
    <name type="scientific">Amycolatopsis japonica</name>
    <dbReference type="NCBI Taxonomy" id="208439"/>
    <lineage>
        <taxon>Bacteria</taxon>
        <taxon>Bacillati</taxon>
        <taxon>Actinomycetota</taxon>
        <taxon>Actinomycetes</taxon>
        <taxon>Pseudonocardiales</taxon>
        <taxon>Pseudonocardiaceae</taxon>
        <taxon>Amycolatopsis</taxon>
        <taxon>Amycolatopsis japonica group</taxon>
    </lineage>
</organism>
<dbReference type="Pfam" id="PF14011">
    <property type="entry name" value="ESX-1_EspG"/>
    <property type="match status" value="1"/>
</dbReference>